<evidence type="ECO:0000256" key="3">
    <source>
        <dbReference type="ARBA" id="ARBA00022475"/>
    </source>
</evidence>
<feature type="transmembrane region" description="Helical" evidence="7">
    <location>
        <begin position="185"/>
        <end position="204"/>
    </location>
</feature>
<dbReference type="PANTHER" id="PTHR30506">
    <property type="entry name" value="INNER MEMBRANE PROTEIN"/>
    <property type="match status" value="1"/>
</dbReference>
<feature type="transmembrane region" description="Helical" evidence="7">
    <location>
        <begin position="6"/>
        <end position="26"/>
    </location>
</feature>
<keyword evidence="5 7" id="KW-1133">Transmembrane helix</keyword>
<evidence type="ECO:0000313" key="9">
    <source>
        <dbReference type="EMBL" id="MCC2167806.1"/>
    </source>
</evidence>
<feature type="transmembrane region" description="Helical" evidence="7">
    <location>
        <begin position="33"/>
        <end position="53"/>
    </location>
</feature>
<comment type="similarity">
    <text evidence="2">Belongs to the UPF0126 family.</text>
</comment>
<feature type="transmembrane region" description="Helical" evidence="7">
    <location>
        <begin position="65"/>
        <end position="83"/>
    </location>
</feature>
<dbReference type="EMBL" id="JAJEQF010000020">
    <property type="protein sequence ID" value="MCC2167806.1"/>
    <property type="molecule type" value="Genomic_DNA"/>
</dbReference>
<evidence type="ECO:0000256" key="2">
    <source>
        <dbReference type="ARBA" id="ARBA00008193"/>
    </source>
</evidence>
<feature type="transmembrane region" description="Helical" evidence="7">
    <location>
        <begin position="127"/>
        <end position="149"/>
    </location>
</feature>
<evidence type="ECO:0000256" key="1">
    <source>
        <dbReference type="ARBA" id="ARBA00004651"/>
    </source>
</evidence>
<evidence type="ECO:0000259" key="8">
    <source>
        <dbReference type="Pfam" id="PF03458"/>
    </source>
</evidence>
<comment type="subcellular location">
    <subcellularLocation>
        <location evidence="1">Cell membrane</location>
        <topology evidence="1">Multi-pass membrane protein</topology>
    </subcellularLocation>
</comment>
<dbReference type="Pfam" id="PF03458">
    <property type="entry name" value="Gly_transporter"/>
    <property type="match status" value="2"/>
</dbReference>
<reference evidence="9 10" key="1">
    <citation type="submission" date="2021-10" db="EMBL/GenBank/DDBJ databases">
        <title>Anaerobic single-cell dispensing facilitates the cultivation of human gut bacteria.</title>
        <authorList>
            <person name="Afrizal A."/>
        </authorList>
    </citation>
    <scope>NUCLEOTIDE SEQUENCE [LARGE SCALE GENOMIC DNA]</scope>
    <source>
        <strain evidence="9 10">CLA-AA-H244</strain>
    </source>
</reference>
<accession>A0AAE3DNT7</accession>
<dbReference type="PANTHER" id="PTHR30506:SF3">
    <property type="entry name" value="UPF0126 INNER MEMBRANE PROTEIN YADS-RELATED"/>
    <property type="match status" value="1"/>
</dbReference>
<feature type="transmembrane region" description="Helical" evidence="7">
    <location>
        <begin position="161"/>
        <end position="179"/>
    </location>
</feature>
<feature type="domain" description="Glycine transporter" evidence="8">
    <location>
        <begin position="103"/>
        <end position="176"/>
    </location>
</feature>
<dbReference type="AlphaFoldDB" id="A0AAE3DNT7"/>
<evidence type="ECO:0000256" key="5">
    <source>
        <dbReference type="ARBA" id="ARBA00022989"/>
    </source>
</evidence>
<sequence length="231" mass="24901">MENPIIFTAEIIGTIAFASSGAMLGIRKNLDLFGVLVLGLCVAVGGGIVRDIILGRTPPGAFRDPVYALVALGTSALLFLLVYGKQEIMTSRYLTIYEQVMNYCDAVGLGIFTVLGVYTAHGEGYDGIFFLVFLGMMTGIGGGLIRDILADTMPFILYKHIYAMAAFAGALVCVLLIHIHLYLALAAGTAVVIVIRVLATHYCWDLPRPLHEKDAHTKTKNLSENSNADDT</sequence>
<feature type="transmembrane region" description="Helical" evidence="7">
    <location>
        <begin position="103"/>
        <end position="121"/>
    </location>
</feature>
<feature type="domain" description="Glycine transporter" evidence="8">
    <location>
        <begin position="9"/>
        <end position="81"/>
    </location>
</feature>
<proteinExistence type="inferred from homology"/>
<dbReference type="InterPro" id="IPR005115">
    <property type="entry name" value="Gly_transporter"/>
</dbReference>
<dbReference type="Proteomes" id="UP001199355">
    <property type="component" value="Unassembled WGS sequence"/>
</dbReference>
<name>A0AAE3DNT7_9FIRM</name>
<organism evidence="9 10">
    <name type="scientific">Gallintestinimicrobium propionicum</name>
    <dbReference type="NCBI Taxonomy" id="2981770"/>
    <lineage>
        <taxon>Bacteria</taxon>
        <taxon>Bacillati</taxon>
        <taxon>Bacillota</taxon>
        <taxon>Clostridia</taxon>
        <taxon>Lachnospirales</taxon>
        <taxon>Lachnospiraceae</taxon>
        <taxon>Gallintestinimicrobium</taxon>
    </lineage>
</organism>
<gene>
    <name evidence="9" type="ORF">LKD45_08905</name>
</gene>
<keyword evidence="3" id="KW-1003">Cell membrane</keyword>
<evidence type="ECO:0000256" key="7">
    <source>
        <dbReference type="SAM" id="Phobius"/>
    </source>
</evidence>
<dbReference type="GO" id="GO:0005886">
    <property type="term" value="C:plasma membrane"/>
    <property type="evidence" value="ECO:0007669"/>
    <property type="project" value="UniProtKB-SubCell"/>
</dbReference>
<protein>
    <submittedName>
        <fullName evidence="9">Trimeric intracellular cation channel family protein</fullName>
    </submittedName>
</protein>
<dbReference type="RefSeq" id="WP_021915287.1">
    <property type="nucleotide sequence ID" value="NZ_JAJEQF010000020.1"/>
</dbReference>
<comment type="caution">
    <text evidence="9">The sequence shown here is derived from an EMBL/GenBank/DDBJ whole genome shotgun (WGS) entry which is preliminary data.</text>
</comment>
<keyword evidence="6 7" id="KW-0472">Membrane</keyword>
<evidence type="ECO:0000256" key="6">
    <source>
        <dbReference type="ARBA" id="ARBA00023136"/>
    </source>
</evidence>
<keyword evidence="10" id="KW-1185">Reference proteome</keyword>
<evidence type="ECO:0000313" key="10">
    <source>
        <dbReference type="Proteomes" id="UP001199355"/>
    </source>
</evidence>
<evidence type="ECO:0000256" key="4">
    <source>
        <dbReference type="ARBA" id="ARBA00022692"/>
    </source>
</evidence>
<keyword evidence="4 7" id="KW-0812">Transmembrane</keyword>